<evidence type="ECO:0000256" key="2">
    <source>
        <dbReference type="ARBA" id="ARBA00007663"/>
    </source>
</evidence>
<dbReference type="InterPro" id="IPR017945">
    <property type="entry name" value="DHBP_synth_RibB-like_a/b_dom"/>
</dbReference>
<keyword evidence="9" id="KW-0067">ATP-binding</keyword>
<accession>A0A1G2QX08</accession>
<dbReference type="InterPro" id="IPR006070">
    <property type="entry name" value="Sua5-like_dom"/>
</dbReference>
<organism evidence="13 14">
    <name type="scientific">Candidatus Wildermuthbacteria bacterium RIFCSPHIGHO2_01_FULL_49_22b</name>
    <dbReference type="NCBI Taxonomy" id="1802448"/>
    <lineage>
        <taxon>Bacteria</taxon>
        <taxon>Candidatus Wildermuthiibacteriota</taxon>
    </lineage>
</organism>
<reference evidence="13 14" key="1">
    <citation type="journal article" date="2016" name="Nat. Commun.">
        <title>Thousands of microbial genomes shed light on interconnected biogeochemical processes in an aquifer system.</title>
        <authorList>
            <person name="Anantharaman K."/>
            <person name="Brown C.T."/>
            <person name="Hug L.A."/>
            <person name="Sharon I."/>
            <person name="Castelle C.J."/>
            <person name="Probst A.J."/>
            <person name="Thomas B.C."/>
            <person name="Singh A."/>
            <person name="Wilkins M.J."/>
            <person name="Karaoz U."/>
            <person name="Brodie E.L."/>
            <person name="Williams K.H."/>
            <person name="Hubbard S.S."/>
            <person name="Banfield J.F."/>
        </authorList>
    </citation>
    <scope>NUCLEOTIDE SEQUENCE [LARGE SCALE GENOMIC DNA]</scope>
</reference>
<dbReference type="EMBL" id="MHTT01000033">
    <property type="protein sequence ID" value="OHA64542.1"/>
    <property type="molecule type" value="Genomic_DNA"/>
</dbReference>
<dbReference type="GO" id="GO:0000049">
    <property type="term" value="F:tRNA binding"/>
    <property type="evidence" value="ECO:0007669"/>
    <property type="project" value="TreeGrafter"/>
</dbReference>
<dbReference type="GO" id="GO:0008033">
    <property type="term" value="P:tRNA processing"/>
    <property type="evidence" value="ECO:0007669"/>
    <property type="project" value="UniProtKB-KW"/>
</dbReference>
<evidence type="ECO:0000256" key="5">
    <source>
        <dbReference type="ARBA" id="ARBA00022679"/>
    </source>
</evidence>
<keyword evidence="6" id="KW-0819">tRNA processing</keyword>
<keyword evidence="7" id="KW-0548">Nucleotidyltransferase</keyword>
<dbReference type="NCBIfam" id="TIGR00057">
    <property type="entry name" value="L-threonylcarbamoyladenylate synthase"/>
    <property type="match status" value="1"/>
</dbReference>
<dbReference type="InterPro" id="IPR050156">
    <property type="entry name" value="TC-AMP_synthase_SUA5"/>
</dbReference>
<name>A0A1G2QX08_9BACT</name>
<dbReference type="AlphaFoldDB" id="A0A1G2QX08"/>
<keyword evidence="4" id="KW-0963">Cytoplasm</keyword>
<dbReference type="Gene3D" id="3.90.870.10">
    <property type="entry name" value="DHBP synthase"/>
    <property type="match status" value="1"/>
</dbReference>
<dbReference type="EC" id="2.7.7.87" evidence="3"/>
<dbReference type="STRING" id="1802448.A2672_01020"/>
<sequence>MRIVQVVVHENFQKAVQKAAAALLQGNVVVCPTDTVYGLLADATNGKAVRKVVQIKGRQQGKPLPIFVKDMATAKQLAKISLLQEKYIKKVWPGKVTLVFKSRGVLPKETGTTKTIGLRIPNHVFLQMLLAVLGRPVVGTSANLAGKPPILDSKDIVKQFWKRTYKPDILLDAGKLPRSRPSRVIDIIGSEPKILRK</sequence>
<keyword evidence="5" id="KW-0808">Transferase</keyword>
<gene>
    <name evidence="13" type="ORF">A2672_01020</name>
</gene>
<dbReference type="GO" id="GO:0061710">
    <property type="term" value="F:L-threonylcarbamoyladenylate synthase"/>
    <property type="evidence" value="ECO:0007669"/>
    <property type="project" value="UniProtKB-EC"/>
</dbReference>
<dbReference type="Proteomes" id="UP000178065">
    <property type="component" value="Unassembled WGS sequence"/>
</dbReference>
<dbReference type="GO" id="GO:0005524">
    <property type="term" value="F:ATP binding"/>
    <property type="evidence" value="ECO:0007669"/>
    <property type="project" value="UniProtKB-KW"/>
</dbReference>
<comment type="similarity">
    <text evidence="2">Belongs to the SUA5 family.</text>
</comment>
<proteinExistence type="inferred from homology"/>
<evidence type="ECO:0000256" key="8">
    <source>
        <dbReference type="ARBA" id="ARBA00022741"/>
    </source>
</evidence>
<evidence type="ECO:0000313" key="13">
    <source>
        <dbReference type="EMBL" id="OHA64542.1"/>
    </source>
</evidence>
<dbReference type="GO" id="GO:0006450">
    <property type="term" value="P:regulation of translational fidelity"/>
    <property type="evidence" value="ECO:0007669"/>
    <property type="project" value="TreeGrafter"/>
</dbReference>
<feature type="domain" description="YrdC-like" evidence="12">
    <location>
        <begin position="13"/>
        <end position="197"/>
    </location>
</feature>
<dbReference type="GO" id="GO:0003725">
    <property type="term" value="F:double-stranded RNA binding"/>
    <property type="evidence" value="ECO:0007669"/>
    <property type="project" value="InterPro"/>
</dbReference>
<keyword evidence="8" id="KW-0547">Nucleotide-binding</keyword>
<evidence type="ECO:0000256" key="1">
    <source>
        <dbReference type="ARBA" id="ARBA00004496"/>
    </source>
</evidence>
<dbReference type="PROSITE" id="PS51163">
    <property type="entry name" value="YRDC"/>
    <property type="match status" value="1"/>
</dbReference>
<evidence type="ECO:0000256" key="10">
    <source>
        <dbReference type="ARBA" id="ARBA00029774"/>
    </source>
</evidence>
<comment type="subcellular location">
    <subcellularLocation>
        <location evidence="1">Cytoplasm</location>
    </subcellularLocation>
</comment>
<evidence type="ECO:0000259" key="12">
    <source>
        <dbReference type="PROSITE" id="PS51163"/>
    </source>
</evidence>
<evidence type="ECO:0000256" key="6">
    <source>
        <dbReference type="ARBA" id="ARBA00022694"/>
    </source>
</evidence>
<evidence type="ECO:0000313" key="14">
    <source>
        <dbReference type="Proteomes" id="UP000178065"/>
    </source>
</evidence>
<evidence type="ECO:0000256" key="4">
    <source>
        <dbReference type="ARBA" id="ARBA00022490"/>
    </source>
</evidence>
<dbReference type="GO" id="GO:0005737">
    <property type="term" value="C:cytoplasm"/>
    <property type="evidence" value="ECO:0007669"/>
    <property type="project" value="UniProtKB-SubCell"/>
</dbReference>
<dbReference type="PANTHER" id="PTHR17490">
    <property type="entry name" value="SUA5"/>
    <property type="match status" value="1"/>
</dbReference>
<evidence type="ECO:0000256" key="3">
    <source>
        <dbReference type="ARBA" id="ARBA00012584"/>
    </source>
</evidence>
<evidence type="ECO:0000256" key="9">
    <source>
        <dbReference type="ARBA" id="ARBA00022840"/>
    </source>
</evidence>
<protein>
    <recommendedName>
        <fullName evidence="10">L-threonylcarbamoyladenylate synthase</fullName>
        <ecNumber evidence="3">2.7.7.87</ecNumber>
    </recommendedName>
    <alternativeName>
        <fullName evidence="10">L-threonylcarbamoyladenylate synthase</fullName>
    </alternativeName>
</protein>
<dbReference type="Pfam" id="PF01300">
    <property type="entry name" value="Sua5_yciO_yrdC"/>
    <property type="match status" value="1"/>
</dbReference>
<comment type="caution">
    <text evidence="13">The sequence shown here is derived from an EMBL/GenBank/DDBJ whole genome shotgun (WGS) entry which is preliminary data.</text>
</comment>
<dbReference type="PANTHER" id="PTHR17490:SF16">
    <property type="entry name" value="THREONYLCARBAMOYL-AMP SYNTHASE"/>
    <property type="match status" value="1"/>
</dbReference>
<comment type="catalytic activity">
    <reaction evidence="11">
        <text>L-threonine + hydrogencarbonate + ATP = L-threonylcarbamoyladenylate + diphosphate + H2O</text>
        <dbReference type="Rhea" id="RHEA:36407"/>
        <dbReference type="ChEBI" id="CHEBI:15377"/>
        <dbReference type="ChEBI" id="CHEBI:17544"/>
        <dbReference type="ChEBI" id="CHEBI:30616"/>
        <dbReference type="ChEBI" id="CHEBI:33019"/>
        <dbReference type="ChEBI" id="CHEBI:57926"/>
        <dbReference type="ChEBI" id="CHEBI:73682"/>
        <dbReference type="EC" id="2.7.7.87"/>
    </reaction>
</comment>
<evidence type="ECO:0000256" key="7">
    <source>
        <dbReference type="ARBA" id="ARBA00022695"/>
    </source>
</evidence>
<dbReference type="SUPFAM" id="SSF55821">
    <property type="entry name" value="YrdC/RibB"/>
    <property type="match status" value="1"/>
</dbReference>
<evidence type="ECO:0000256" key="11">
    <source>
        <dbReference type="ARBA" id="ARBA00048366"/>
    </source>
</evidence>